<evidence type="ECO:0000313" key="2">
    <source>
        <dbReference type="EMBL" id="MXV51524.1"/>
    </source>
</evidence>
<accession>A0A7K1YAC7</accession>
<evidence type="ECO:0000256" key="1">
    <source>
        <dbReference type="SAM" id="SignalP"/>
    </source>
</evidence>
<evidence type="ECO:0000313" key="3">
    <source>
        <dbReference type="Proteomes" id="UP000466586"/>
    </source>
</evidence>
<dbReference type="Pfam" id="PF19765">
    <property type="entry name" value="DUF6252"/>
    <property type="match status" value="1"/>
</dbReference>
<proteinExistence type="predicted"/>
<dbReference type="PROSITE" id="PS51257">
    <property type="entry name" value="PROKAR_LIPOPROTEIN"/>
    <property type="match status" value="1"/>
</dbReference>
<evidence type="ECO:0008006" key="4">
    <source>
        <dbReference type="Google" id="ProtNLM"/>
    </source>
</evidence>
<organism evidence="2 3">
    <name type="scientific">Hufsiella arboris</name>
    <dbReference type="NCBI Taxonomy" id="2695275"/>
    <lineage>
        <taxon>Bacteria</taxon>
        <taxon>Pseudomonadati</taxon>
        <taxon>Bacteroidota</taxon>
        <taxon>Sphingobacteriia</taxon>
        <taxon>Sphingobacteriales</taxon>
        <taxon>Sphingobacteriaceae</taxon>
        <taxon>Hufsiella</taxon>
    </lineage>
</organism>
<protein>
    <recommendedName>
        <fullName evidence="4">DUF4382 domain-containing protein</fullName>
    </recommendedName>
</protein>
<feature type="signal peptide" evidence="1">
    <location>
        <begin position="1"/>
        <end position="24"/>
    </location>
</feature>
<gene>
    <name evidence="2" type="ORF">GS399_11130</name>
</gene>
<dbReference type="AlphaFoldDB" id="A0A7K1YAC7"/>
<reference evidence="2 3" key="1">
    <citation type="submission" date="2019-11" db="EMBL/GenBank/DDBJ databases">
        <title>Pedobacter sp. HMF7647 Genome sequencing and assembly.</title>
        <authorList>
            <person name="Kang H."/>
            <person name="Kim H."/>
            <person name="Joh K."/>
        </authorList>
    </citation>
    <scope>NUCLEOTIDE SEQUENCE [LARGE SCALE GENOMIC DNA]</scope>
    <source>
        <strain evidence="2 3">HMF7647</strain>
    </source>
</reference>
<dbReference type="RefSeq" id="WP_160844691.1">
    <property type="nucleotide sequence ID" value="NZ_WVHT01000004.1"/>
</dbReference>
<feature type="chain" id="PRO_5029570706" description="DUF4382 domain-containing protein" evidence="1">
    <location>
        <begin position="25"/>
        <end position="169"/>
    </location>
</feature>
<dbReference type="EMBL" id="WVHT01000004">
    <property type="protein sequence ID" value="MXV51524.1"/>
    <property type="molecule type" value="Genomic_DNA"/>
</dbReference>
<name>A0A7K1YAC7_9SPHI</name>
<dbReference type="InterPro" id="IPR046219">
    <property type="entry name" value="DUF6252"/>
</dbReference>
<dbReference type="Proteomes" id="UP000466586">
    <property type="component" value="Unassembled WGS sequence"/>
</dbReference>
<keyword evidence="1" id="KW-0732">Signal</keyword>
<keyword evidence="3" id="KW-1185">Reference proteome</keyword>
<sequence length="169" mass="17729">MKMFTLNPSVKLLALFIACTLSLASCKKSDDDKPADSPYLSVKIDGQKKNSTGPVVAGVMKVAGVTALTIQGQFSTNEGVALMLTDSKVGEYKVLTEDQPSFEGNAATGVYLADIAKSQSYDSVSGTVKITSSTDKLISGTFEFTAKNEAGATKTFSEGSFQATVTTVQ</sequence>
<comment type="caution">
    <text evidence="2">The sequence shown here is derived from an EMBL/GenBank/DDBJ whole genome shotgun (WGS) entry which is preliminary data.</text>
</comment>